<dbReference type="EC" id="2.8.1.7" evidence="3"/>
<organism evidence="12 13">
    <name type="scientific">Spectribacter hydrogenoxidans</name>
    <dbReference type="NCBI Taxonomy" id="3075608"/>
    <lineage>
        <taxon>Bacteria</taxon>
        <taxon>Pseudomonadati</taxon>
        <taxon>Pseudomonadota</taxon>
        <taxon>Gammaproteobacteria</taxon>
        <taxon>Salinisphaerales</taxon>
        <taxon>Salinisphaeraceae</taxon>
        <taxon>Spectribacter</taxon>
    </lineage>
</organism>
<reference evidence="12 13" key="1">
    <citation type="submission" date="2023-09" db="EMBL/GenBank/DDBJ databases">
        <authorList>
            <person name="Rey-Velasco X."/>
        </authorList>
    </citation>
    <scope>NUCLEOTIDE SEQUENCE [LARGE SCALE GENOMIC DNA]</scope>
    <source>
        <strain evidence="12 13">W335</strain>
    </source>
</reference>
<protein>
    <recommendedName>
        <fullName evidence="3">cysteine desulfurase</fullName>
        <ecNumber evidence="3">2.8.1.7</ecNumber>
    </recommendedName>
</protein>
<dbReference type="InterPro" id="IPR015421">
    <property type="entry name" value="PyrdxlP-dep_Trfase_major"/>
</dbReference>
<keyword evidence="8" id="KW-0411">Iron-sulfur</keyword>
<evidence type="ECO:0000256" key="1">
    <source>
        <dbReference type="ARBA" id="ARBA00001933"/>
    </source>
</evidence>
<dbReference type="PANTHER" id="PTHR11601">
    <property type="entry name" value="CYSTEINE DESULFURYLASE FAMILY MEMBER"/>
    <property type="match status" value="1"/>
</dbReference>
<comment type="cofactor">
    <cofactor evidence="1 10">
        <name>pyridoxal 5'-phosphate</name>
        <dbReference type="ChEBI" id="CHEBI:597326"/>
    </cofactor>
</comment>
<evidence type="ECO:0000256" key="2">
    <source>
        <dbReference type="ARBA" id="ARBA00006490"/>
    </source>
</evidence>
<dbReference type="GO" id="GO:0031071">
    <property type="term" value="F:cysteine desulfurase activity"/>
    <property type="evidence" value="ECO:0007669"/>
    <property type="project" value="UniProtKB-EC"/>
</dbReference>
<keyword evidence="5" id="KW-0479">Metal-binding</keyword>
<accession>A0ABU3C0J0</accession>
<dbReference type="SUPFAM" id="SSF53383">
    <property type="entry name" value="PLP-dependent transferases"/>
    <property type="match status" value="1"/>
</dbReference>
<evidence type="ECO:0000256" key="6">
    <source>
        <dbReference type="ARBA" id="ARBA00022898"/>
    </source>
</evidence>
<evidence type="ECO:0000256" key="7">
    <source>
        <dbReference type="ARBA" id="ARBA00023004"/>
    </source>
</evidence>
<dbReference type="InterPro" id="IPR000192">
    <property type="entry name" value="Aminotrans_V_dom"/>
</dbReference>
<evidence type="ECO:0000259" key="11">
    <source>
        <dbReference type="Pfam" id="PF00266"/>
    </source>
</evidence>
<proteinExistence type="inferred from homology"/>
<dbReference type="RefSeq" id="WP_311652701.1">
    <property type="nucleotide sequence ID" value="NZ_JAVRIB010000007.1"/>
</dbReference>
<dbReference type="InterPro" id="IPR017644">
    <property type="entry name" value="Cysteine_desulfurase_DndA"/>
</dbReference>
<keyword evidence="7" id="KW-0408">Iron</keyword>
<dbReference type="InterPro" id="IPR015424">
    <property type="entry name" value="PyrdxlP-dep_Trfase"/>
</dbReference>
<comment type="catalytic activity">
    <reaction evidence="9">
        <text>(sulfur carrier)-H + L-cysteine = (sulfur carrier)-SH + L-alanine</text>
        <dbReference type="Rhea" id="RHEA:43892"/>
        <dbReference type="Rhea" id="RHEA-COMP:14737"/>
        <dbReference type="Rhea" id="RHEA-COMP:14739"/>
        <dbReference type="ChEBI" id="CHEBI:29917"/>
        <dbReference type="ChEBI" id="CHEBI:35235"/>
        <dbReference type="ChEBI" id="CHEBI:57972"/>
        <dbReference type="ChEBI" id="CHEBI:64428"/>
        <dbReference type="EC" id="2.8.1.7"/>
    </reaction>
</comment>
<comment type="similarity">
    <text evidence="2">Belongs to the class-V pyridoxal-phosphate-dependent aminotransferase family. NifS/IscS subfamily.</text>
</comment>
<dbReference type="Gene3D" id="3.40.640.10">
    <property type="entry name" value="Type I PLP-dependent aspartate aminotransferase-like (Major domain)"/>
    <property type="match status" value="1"/>
</dbReference>
<dbReference type="PIRSF" id="PIRSF005572">
    <property type="entry name" value="NifS"/>
    <property type="match status" value="1"/>
</dbReference>
<dbReference type="NCBIfam" id="TIGR03235">
    <property type="entry name" value="DNA_S_dndA"/>
    <property type="match status" value="1"/>
</dbReference>
<dbReference type="Pfam" id="PF00266">
    <property type="entry name" value="Aminotran_5"/>
    <property type="match status" value="1"/>
</dbReference>
<dbReference type="PANTHER" id="PTHR11601:SF34">
    <property type="entry name" value="CYSTEINE DESULFURASE"/>
    <property type="match status" value="1"/>
</dbReference>
<keyword evidence="4 12" id="KW-0808">Transferase</keyword>
<feature type="domain" description="Aminotransferase class V" evidence="11">
    <location>
        <begin position="13"/>
        <end position="350"/>
    </location>
</feature>
<dbReference type="EMBL" id="JAVRIB010000007">
    <property type="protein sequence ID" value="MDT0634879.1"/>
    <property type="molecule type" value="Genomic_DNA"/>
</dbReference>
<evidence type="ECO:0000256" key="8">
    <source>
        <dbReference type="ARBA" id="ARBA00023014"/>
    </source>
</evidence>
<evidence type="ECO:0000256" key="4">
    <source>
        <dbReference type="ARBA" id="ARBA00022679"/>
    </source>
</evidence>
<dbReference type="Proteomes" id="UP001251857">
    <property type="component" value="Unassembled WGS sequence"/>
</dbReference>
<gene>
    <name evidence="12" type="primary">dndA</name>
    <name evidence="12" type="ORF">RM532_07890</name>
</gene>
<dbReference type="InterPro" id="IPR020578">
    <property type="entry name" value="Aminotrans_V_PyrdxlP_BS"/>
</dbReference>
<evidence type="ECO:0000313" key="12">
    <source>
        <dbReference type="EMBL" id="MDT0634879.1"/>
    </source>
</evidence>
<dbReference type="InterPro" id="IPR015422">
    <property type="entry name" value="PyrdxlP-dep_Trfase_small"/>
</dbReference>
<evidence type="ECO:0000256" key="3">
    <source>
        <dbReference type="ARBA" id="ARBA00012239"/>
    </source>
</evidence>
<dbReference type="InterPro" id="IPR016454">
    <property type="entry name" value="Cysteine_dSase"/>
</dbReference>
<evidence type="ECO:0000256" key="9">
    <source>
        <dbReference type="ARBA" id="ARBA00050776"/>
    </source>
</evidence>
<evidence type="ECO:0000256" key="5">
    <source>
        <dbReference type="ARBA" id="ARBA00022723"/>
    </source>
</evidence>
<keyword evidence="13" id="KW-1185">Reference proteome</keyword>
<dbReference type="PROSITE" id="PS00595">
    <property type="entry name" value="AA_TRANSFER_CLASS_5"/>
    <property type="match status" value="1"/>
</dbReference>
<comment type="caution">
    <text evidence="12">The sequence shown here is derived from an EMBL/GenBank/DDBJ whole genome shotgun (WGS) entry which is preliminary data.</text>
</comment>
<evidence type="ECO:0000256" key="10">
    <source>
        <dbReference type="RuleBase" id="RU004504"/>
    </source>
</evidence>
<keyword evidence="6" id="KW-0663">Pyridoxal phosphate</keyword>
<sequence length="386" mass="42305">MAMVAGASHFIPVYLDCNATTPLEPEVIDIVEHYLRVEYGNAGSRTHTYGQQANRAVQNAREQIAQLASCASDEVYFTSGATEANNLSLLGLAAYGEETERHHIVTTAIEHKAVLEPLEALEQRGFEVSYVAPTQQGWVDPNAIYDAMRPDTLLVSVMHANNETGVVQPVAKVAEMLSDHPAFLHTDAAQGFGKDLDTLRHPRIDLISLSGHKLYAPKGIGALIGRRRGHKRPPIQPLLYGGGQERGWRPGTLPVHLIAGLGKAAEVALRDHDKRATYCTEFKQTMLRELGELDLHVHGDSSRTLPHVVNVSFSNIDSEAVMLALRDHVAISNGSACTSTIYEPSHVLQAMGLDEEDAETATRWSWSHLTPEPDWAGVREAIRVLL</sequence>
<dbReference type="Gene3D" id="3.90.1150.10">
    <property type="entry name" value="Aspartate Aminotransferase, domain 1"/>
    <property type="match status" value="1"/>
</dbReference>
<evidence type="ECO:0000313" key="13">
    <source>
        <dbReference type="Proteomes" id="UP001251857"/>
    </source>
</evidence>
<name>A0ABU3C0J0_9GAMM</name>